<keyword evidence="2 4" id="KW-0378">Hydrolase</keyword>
<proteinExistence type="inferred from homology"/>
<evidence type="ECO:0000313" key="7">
    <source>
        <dbReference type="EMBL" id="MDI9864399.1"/>
    </source>
</evidence>
<dbReference type="InterPro" id="IPR000805">
    <property type="entry name" value="Glyco_hydro_26"/>
</dbReference>
<dbReference type="RefSeq" id="WP_283369598.1">
    <property type="nucleotide sequence ID" value="NZ_JASHID010000005.1"/>
</dbReference>
<sequence length="371" mass="43046">MYKRLFFLIGTLTIHFSGISQSAPIDAKATLATRHLYQQLWILRQKGIMFGQQDALAYGLNADKTRWIGDANRSDVKTVTGDFPAVIGYDLGKIEFDSVRNLDGVPFSKIRQDIQNTHQRGGLNTISWHLNNPTDPNKTSWDKADSTIAKIFSDPKALQTYNSWLDKVANFLASLKDTKGQPIPVLFRPFHEHTGSWFWWGAGFCSPEQYQKIWRYTVSYLKDTKGLHHLLYAYSTDRFESEAHYLERYPGDDVVDLIGFDYYHRDAPQSNDEFKKQLSRMVHTLEEIADKKHKLTAITEMGLEQITVDNWWTSIVWETIKDTHLSYMLVWRNGRPDHFYSPYQGHTSAPDFIKFYNLPQTLFSKDVKVLK</sequence>
<dbReference type="InterPro" id="IPR016714">
    <property type="entry name" value="MANB/E"/>
</dbReference>
<comment type="catalytic activity">
    <reaction evidence="4">
        <text>Random hydrolysis of (1-&gt;4)-beta-D-mannosidic linkages in mannans, galactomannans and glucomannans.</text>
        <dbReference type="EC" id="3.2.1.78"/>
    </reaction>
</comment>
<reference evidence="7 8" key="1">
    <citation type="submission" date="2023-05" db="EMBL/GenBank/DDBJ databases">
        <title>Novel species of genus Flectobacillus isolated from stream in China.</title>
        <authorList>
            <person name="Lu H."/>
        </authorList>
    </citation>
    <scope>NUCLEOTIDE SEQUENCE [LARGE SCALE GENOMIC DNA]</scope>
    <source>
        <strain evidence="7 8">DC10W</strain>
    </source>
</reference>
<dbReference type="EC" id="3.2.1.78" evidence="4"/>
<dbReference type="InterPro" id="IPR017853">
    <property type="entry name" value="GH"/>
</dbReference>
<feature type="active site" description="Proton donor" evidence="5">
    <location>
        <position position="192"/>
    </location>
</feature>
<keyword evidence="4" id="KW-0964">Secreted</keyword>
<keyword evidence="8" id="KW-1185">Reference proteome</keyword>
<keyword evidence="4" id="KW-0119">Carbohydrate metabolism</keyword>
<dbReference type="PANTHER" id="PTHR40079">
    <property type="entry name" value="MANNAN ENDO-1,4-BETA-MANNOSIDASE E-RELATED"/>
    <property type="match status" value="1"/>
</dbReference>
<dbReference type="PIRSF" id="PIRSF018168">
    <property type="entry name" value="Mannan-1_4-beta-mannosidase"/>
    <property type="match status" value="1"/>
</dbReference>
<evidence type="ECO:0000256" key="5">
    <source>
        <dbReference type="PROSITE-ProRule" id="PRU01100"/>
    </source>
</evidence>
<organism evidence="7 8">
    <name type="scientific">Flectobacillus longus</name>
    <dbReference type="NCBI Taxonomy" id="2984207"/>
    <lineage>
        <taxon>Bacteria</taxon>
        <taxon>Pseudomonadati</taxon>
        <taxon>Bacteroidota</taxon>
        <taxon>Cytophagia</taxon>
        <taxon>Cytophagales</taxon>
        <taxon>Flectobacillaceae</taxon>
        <taxon>Flectobacillus</taxon>
    </lineage>
</organism>
<feature type="active site" description="Nucleophile" evidence="5">
    <location>
        <position position="300"/>
    </location>
</feature>
<name>A0ABT6YLS6_9BACT</name>
<comment type="similarity">
    <text evidence="1 4 5">Belongs to the glycosyl hydrolase 26 family.</text>
</comment>
<comment type="caution">
    <text evidence="7">The sequence shown here is derived from an EMBL/GenBank/DDBJ whole genome shotgun (WGS) entry which is preliminary data.</text>
</comment>
<feature type="domain" description="GH26" evidence="6">
    <location>
        <begin position="31"/>
        <end position="365"/>
    </location>
</feature>
<dbReference type="Proteomes" id="UP001236569">
    <property type="component" value="Unassembled WGS sequence"/>
</dbReference>
<dbReference type="GO" id="GO:0016787">
    <property type="term" value="F:hydrolase activity"/>
    <property type="evidence" value="ECO:0007669"/>
    <property type="project" value="UniProtKB-KW"/>
</dbReference>
<comment type="subcellular location">
    <subcellularLocation>
        <location evidence="4">Secreted</location>
    </subcellularLocation>
</comment>
<accession>A0ABT6YLS6</accession>
<dbReference type="PRINTS" id="PR00739">
    <property type="entry name" value="GLHYDRLASE26"/>
</dbReference>
<evidence type="ECO:0000313" key="8">
    <source>
        <dbReference type="Proteomes" id="UP001236569"/>
    </source>
</evidence>
<evidence type="ECO:0000256" key="2">
    <source>
        <dbReference type="ARBA" id="ARBA00022801"/>
    </source>
</evidence>
<dbReference type="PROSITE" id="PS51764">
    <property type="entry name" value="GH26"/>
    <property type="match status" value="1"/>
</dbReference>
<dbReference type="InterPro" id="IPR022790">
    <property type="entry name" value="GH26_dom"/>
</dbReference>
<evidence type="ECO:0000256" key="4">
    <source>
        <dbReference type="PIRNR" id="PIRNR018168"/>
    </source>
</evidence>
<protein>
    <recommendedName>
        <fullName evidence="4">Mannan endo-1,4-beta-mannosidase</fullName>
        <ecNumber evidence="4">3.2.1.78</ecNumber>
    </recommendedName>
</protein>
<evidence type="ECO:0000256" key="1">
    <source>
        <dbReference type="ARBA" id="ARBA00007754"/>
    </source>
</evidence>
<dbReference type="Pfam" id="PF02156">
    <property type="entry name" value="Glyco_hydro_26"/>
    <property type="match status" value="1"/>
</dbReference>
<gene>
    <name evidence="7" type="ORF">QM480_08680</name>
</gene>
<dbReference type="EMBL" id="JASHID010000005">
    <property type="protein sequence ID" value="MDI9864399.1"/>
    <property type="molecule type" value="Genomic_DNA"/>
</dbReference>
<dbReference type="Gene3D" id="3.20.20.80">
    <property type="entry name" value="Glycosidases"/>
    <property type="match status" value="1"/>
</dbReference>
<evidence type="ECO:0000259" key="6">
    <source>
        <dbReference type="PROSITE" id="PS51764"/>
    </source>
</evidence>
<keyword evidence="3 4" id="KW-0326">Glycosidase</keyword>
<dbReference type="PANTHER" id="PTHR40079:SF4">
    <property type="entry name" value="GH26 DOMAIN-CONTAINING PROTEIN-RELATED"/>
    <property type="match status" value="1"/>
</dbReference>
<evidence type="ECO:0000256" key="3">
    <source>
        <dbReference type="ARBA" id="ARBA00023295"/>
    </source>
</evidence>
<dbReference type="SUPFAM" id="SSF51445">
    <property type="entry name" value="(Trans)glycosidases"/>
    <property type="match status" value="1"/>
</dbReference>